<evidence type="ECO:0000313" key="3">
    <source>
        <dbReference type="EMBL" id="CAF1402145.1"/>
    </source>
</evidence>
<evidence type="ECO:0000313" key="2">
    <source>
        <dbReference type="EMBL" id="CAF1157970.1"/>
    </source>
</evidence>
<dbReference type="InterPro" id="IPR013761">
    <property type="entry name" value="SAM/pointed_sf"/>
</dbReference>
<accession>A0A814TGQ6</accession>
<proteinExistence type="predicted"/>
<dbReference type="PANTHER" id="PTHR12247">
    <property type="entry name" value="POLYCOMB GROUP PROTEIN"/>
    <property type="match status" value="1"/>
</dbReference>
<dbReference type="GO" id="GO:0045892">
    <property type="term" value="P:negative regulation of DNA-templated transcription"/>
    <property type="evidence" value="ECO:0007669"/>
    <property type="project" value="TreeGrafter"/>
</dbReference>
<comment type="caution">
    <text evidence="2">The sequence shown here is derived from an EMBL/GenBank/DDBJ whole genome shotgun (WGS) entry which is preliminary data.</text>
</comment>
<reference evidence="2" key="1">
    <citation type="submission" date="2021-02" db="EMBL/GenBank/DDBJ databases">
        <authorList>
            <person name="Nowell W R."/>
        </authorList>
    </citation>
    <scope>NUCLEOTIDE SEQUENCE</scope>
</reference>
<keyword evidence="5" id="KW-1185">Reference proteome</keyword>
<name>A0A814TGQ6_9BILA</name>
<evidence type="ECO:0000259" key="1">
    <source>
        <dbReference type="PROSITE" id="PS50105"/>
    </source>
</evidence>
<protein>
    <recommendedName>
        <fullName evidence="1">SAM domain-containing protein</fullName>
    </recommendedName>
</protein>
<dbReference type="Proteomes" id="UP000663854">
    <property type="component" value="Unassembled WGS sequence"/>
</dbReference>
<feature type="domain" description="SAM" evidence="1">
    <location>
        <begin position="58"/>
        <end position="121"/>
    </location>
</feature>
<dbReference type="Gene3D" id="1.10.150.50">
    <property type="entry name" value="Transcription Factor, Ets-1"/>
    <property type="match status" value="1"/>
</dbReference>
<dbReference type="EMBL" id="CAJNOL010001675">
    <property type="protein sequence ID" value="CAF1402145.1"/>
    <property type="molecule type" value="Genomic_DNA"/>
</dbReference>
<dbReference type="SMART" id="SM00454">
    <property type="entry name" value="SAM"/>
    <property type="match status" value="1"/>
</dbReference>
<organism evidence="2 4">
    <name type="scientific">Rotaria sordida</name>
    <dbReference type="NCBI Taxonomy" id="392033"/>
    <lineage>
        <taxon>Eukaryota</taxon>
        <taxon>Metazoa</taxon>
        <taxon>Spiralia</taxon>
        <taxon>Gnathifera</taxon>
        <taxon>Rotifera</taxon>
        <taxon>Eurotatoria</taxon>
        <taxon>Bdelloidea</taxon>
        <taxon>Philodinida</taxon>
        <taxon>Philodinidae</taxon>
        <taxon>Rotaria</taxon>
    </lineage>
</organism>
<gene>
    <name evidence="3" type="ORF">JXQ802_LOCUS34768</name>
    <name evidence="2" type="ORF">PYM288_LOCUS22583</name>
</gene>
<dbReference type="PROSITE" id="PS50105">
    <property type="entry name" value="SAM_DOMAIN"/>
    <property type="match status" value="1"/>
</dbReference>
<evidence type="ECO:0000313" key="5">
    <source>
        <dbReference type="Proteomes" id="UP000663870"/>
    </source>
</evidence>
<dbReference type="GO" id="GO:0003682">
    <property type="term" value="F:chromatin binding"/>
    <property type="evidence" value="ECO:0007669"/>
    <property type="project" value="TreeGrafter"/>
</dbReference>
<dbReference type="Proteomes" id="UP000663870">
    <property type="component" value="Unassembled WGS sequence"/>
</dbReference>
<dbReference type="GO" id="GO:0042393">
    <property type="term" value="F:histone binding"/>
    <property type="evidence" value="ECO:0007669"/>
    <property type="project" value="TreeGrafter"/>
</dbReference>
<dbReference type="Pfam" id="PF00536">
    <property type="entry name" value="SAM_1"/>
    <property type="match status" value="1"/>
</dbReference>
<dbReference type="InterPro" id="IPR050548">
    <property type="entry name" value="PcG_chromatin_remod_factors"/>
</dbReference>
<dbReference type="GO" id="GO:0005634">
    <property type="term" value="C:nucleus"/>
    <property type="evidence" value="ECO:0007669"/>
    <property type="project" value="TreeGrafter"/>
</dbReference>
<evidence type="ECO:0000313" key="4">
    <source>
        <dbReference type="Proteomes" id="UP000663854"/>
    </source>
</evidence>
<dbReference type="EMBL" id="CAJNOH010000977">
    <property type="protein sequence ID" value="CAF1157970.1"/>
    <property type="molecule type" value="Genomic_DNA"/>
</dbReference>
<dbReference type="InterPro" id="IPR001660">
    <property type="entry name" value="SAM"/>
</dbReference>
<dbReference type="SUPFAM" id="SSF47769">
    <property type="entry name" value="SAM/Pointed domain"/>
    <property type="match status" value="1"/>
</dbReference>
<sequence length="126" mass="14482">MISPERAHLIAYPKDGFVSCENRQTFTIEHNDINFKKVNISNAEEDTNNDLPVDPNVWTITQVGKFIRHLTNDIVAQVFLASNIDGKAFLLLTKDDLLYDMKIKFGPAKNILNEITNLRKRVQTFF</sequence>
<dbReference type="AlphaFoldDB" id="A0A814TGQ6"/>
<dbReference type="PANTHER" id="PTHR12247:SF131">
    <property type="entry name" value="LD05287P"/>
    <property type="match status" value="1"/>
</dbReference>